<dbReference type="GO" id="GO:0005126">
    <property type="term" value="F:cytokine receptor binding"/>
    <property type="evidence" value="ECO:0007669"/>
    <property type="project" value="InterPro"/>
</dbReference>
<evidence type="ECO:0000256" key="2">
    <source>
        <dbReference type="ARBA" id="ARBA00016752"/>
    </source>
</evidence>
<gene>
    <name evidence="5" type="primary">Il13</name>
</gene>
<dbReference type="Pfam" id="PF03487">
    <property type="entry name" value="IL13"/>
    <property type="match status" value="1"/>
</dbReference>
<dbReference type="GeneID" id="101587003"/>
<dbReference type="Gene3D" id="1.20.1250.10">
    <property type="match status" value="1"/>
</dbReference>
<dbReference type="GO" id="GO:0006955">
    <property type="term" value="P:immune response"/>
    <property type="evidence" value="ECO:0007669"/>
    <property type="project" value="InterPro"/>
</dbReference>
<dbReference type="SUPFAM" id="SSF47266">
    <property type="entry name" value="4-helical cytokines"/>
    <property type="match status" value="1"/>
</dbReference>
<comment type="subunit">
    <text evidence="1">Interacts with IL13RA2.</text>
</comment>
<dbReference type="InterPro" id="IPR020470">
    <property type="entry name" value="IL-13"/>
</dbReference>
<name>A0A6P3F4M5_OCTDE</name>
<proteinExistence type="predicted"/>
<dbReference type="Proteomes" id="UP000515203">
    <property type="component" value="Unplaced"/>
</dbReference>
<evidence type="ECO:0000256" key="3">
    <source>
        <dbReference type="SAM" id="SignalP"/>
    </source>
</evidence>
<sequence>MALGVTVILALTCLGGLTAPVPGPSPMVILKDFIEELVNITQDQKTPLCNGTMVWSVNLTAGMWYCAAHESLSNVSSCSALQRTQKTLSSLCQRKALAGAPSLHSQDTKIEVAQFVKRLLKHLKSLYRNGKFN</sequence>
<dbReference type="GO" id="GO:0005576">
    <property type="term" value="C:extracellular region"/>
    <property type="evidence" value="ECO:0007669"/>
    <property type="project" value="InterPro"/>
</dbReference>
<dbReference type="InterPro" id="IPR001325">
    <property type="entry name" value="IL-4/IL-13"/>
</dbReference>
<dbReference type="PRINTS" id="PR01929">
    <property type="entry name" value="INTRLEUKIN13"/>
</dbReference>
<dbReference type="FunCoup" id="A0A6P3F4M5">
    <property type="interactions" value="363"/>
</dbReference>
<dbReference type="AlphaFoldDB" id="A0A6P3F4M5"/>
<reference evidence="5" key="1">
    <citation type="submission" date="2025-08" db="UniProtKB">
        <authorList>
            <consortium name="RefSeq"/>
        </authorList>
    </citation>
    <scope>IDENTIFICATION</scope>
</reference>
<dbReference type="InParanoid" id="A0A6P3F4M5"/>
<dbReference type="InterPro" id="IPR009079">
    <property type="entry name" value="4_helix_cytokine-like_core"/>
</dbReference>
<feature type="chain" id="PRO_5028101522" description="Interleukin-13" evidence="3">
    <location>
        <begin position="19"/>
        <end position="133"/>
    </location>
</feature>
<evidence type="ECO:0000313" key="4">
    <source>
        <dbReference type="Proteomes" id="UP000515203"/>
    </source>
</evidence>
<dbReference type="PANTHER" id="PTHR48486">
    <property type="entry name" value="INTERLEUKIN-13"/>
    <property type="match status" value="1"/>
</dbReference>
<protein>
    <recommendedName>
        <fullName evidence="2">Interleukin-13</fullName>
    </recommendedName>
</protein>
<dbReference type="OrthoDB" id="9447464at2759"/>
<organism evidence="4 5">
    <name type="scientific">Octodon degus</name>
    <name type="common">Degu</name>
    <name type="synonym">Sciurus degus</name>
    <dbReference type="NCBI Taxonomy" id="10160"/>
    <lineage>
        <taxon>Eukaryota</taxon>
        <taxon>Metazoa</taxon>
        <taxon>Chordata</taxon>
        <taxon>Craniata</taxon>
        <taxon>Vertebrata</taxon>
        <taxon>Euteleostomi</taxon>
        <taxon>Mammalia</taxon>
        <taxon>Eutheria</taxon>
        <taxon>Euarchontoglires</taxon>
        <taxon>Glires</taxon>
        <taxon>Rodentia</taxon>
        <taxon>Hystricomorpha</taxon>
        <taxon>Octodontidae</taxon>
        <taxon>Octodon</taxon>
    </lineage>
</organism>
<keyword evidence="4" id="KW-1185">Reference proteome</keyword>
<evidence type="ECO:0000313" key="5">
    <source>
        <dbReference type="RefSeq" id="XP_004629396.1"/>
    </source>
</evidence>
<accession>A0A6P3F4M5</accession>
<dbReference type="SMART" id="SM00190">
    <property type="entry name" value="IL4_13"/>
    <property type="match status" value="1"/>
</dbReference>
<dbReference type="CTD" id="3596"/>
<dbReference type="RefSeq" id="XP_004629396.1">
    <property type="nucleotide sequence ID" value="XM_004629339.3"/>
</dbReference>
<evidence type="ECO:0000256" key="1">
    <source>
        <dbReference type="ARBA" id="ARBA00011337"/>
    </source>
</evidence>
<dbReference type="PANTHER" id="PTHR48486:SF1">
    <property type="entry name" value="INTERLEUKIN-13"/>
    <property type="match status" value="1"/>
</dbReference>
<feature type="signal peptide" evidence="3">
    <location>
        <begin position="1"/>
        <end position="18"/>
    </location>
</feature>
<keyword evidence="3" id="KW-0732">Signal</keyword>